<gene>
    <name evidence="1" type="ORF">ASPBRDRAFT_61960</name>
</gene>
<protein>
    <submittedName>
        <fullName evidence="1">Uncharacterized protein</fullName>
    </submittedName>
</protein>
<accession>A0A1L9UVH5</accession>
<sequence length="160" mass="17906">MATRLNEAISVNRKNEEDGYLADAISNAAIPAHRNNSIAARERTLQQRPGQPERDDFQGILLPRPCASSSPIMVAPLVVLSQRFQAWALSKAEQYRKDQLLQTGAAVHFIYNNSPVLSNVEPHRRFLKSAGIPSACGYLAMALLQEEKSSRRYPVRTIYE</sequence>
<name>A0A1L9UVH5_ASPBC</name>
<dbReference type="GeneID" id="93580835"/>
<dbReference type="RefSeq" id="XP_067482859.1">
    <property type="nucleotide sequence ID" value="XM_067628347.1"/>
</dbReference>
<reference evidence="2" key="1">
    <citation type="journal article" date="2017" name="Genome Biol.">
        <title>Comparative genomics reveals high biological diversity and specific adaptations in the industrially and medically important fungal genus Aspergillus.</title>
        <authorList>
            <person name="de Vries R.P."/>
            <person name="Riley R."/>
            <person name="Wiebenga A."/>
            <person name="Aguilar-Osorio G."/>
            <person name="Amillis S."/>
            <person name="Uchima C.A."/>
            <person name="Anderluh G."/>
            <person name="Asadollahi M."/>
            <person name="Askin M."/>
            <person name="Barry K."/>
            <person name="Battaglia E."/>
            <person name="Bayram O."/>
            <person name="Benocci T."/>
            <person name="Braus-Stromeyer S.A."/>
            <person name="Caldana C."/>
            <person name="Canovas D."/>
            <person name="Cerqueira G.C."/>
            <person name="Chen F."/>
            <person name="Chen W."/>
            <person name="Choi C."/>
            <person name="Clum A."/>
            <person name="Dos Santos R.A."/>
            <person name="Damasio A.R."/>
            <person name="Diallinas G."/>
            <person name="Emri T."/>
            <person name="Fekete E."/>
            <person name="Flipphi M."/>
            <person name="Freyberg S."/>
            <person name="Gallo A."/>
            <person name="Gournas C."/>
            <person name="Habgood R."/>
            <person name="Hainaut M."/>
            <person name="Harispe M.L."/>
            <person name="Henrissat B."/>
            <person name="Hilden K.S."/>
            <person name="Hope R."/>
            <person name="Hossain A."/>
            <person name="Karabika E."/>
            <person name="Karaffa L."/>
            <person name="Karanyi Z."/>
            <person name="Krasevec N."/>
            <person name="Kuo A."/>
            <person name="Kusch H."/>
            <person name="LaButti K."/>
            <person name="Lagendijk E.L."/>
            <person name="Lapidus A."/>
            <person name="Levasseur A."/>
            <person name="Lindquist E."/>
            <person name="Lipzen A."/>
            <person name="Logrieco A.F."/>
            <person name="MacCabe A."/>
            <person name="Maekelae M.R."/>
            <person name="Malavazi I."/>
            <person name="Melin P."/>
            <person name="Meyer V."/>
            <person name="Mielnichuk N."/>
            <person name="Miskei M."/>
            <person name="Molnar A.P."/>
            <person name="Mule G."/>
            <person name="Ngan C.Y."/>
            <person name="Orejas M."/>
            <person name="Orosz E."/>
            <person name="Ouedraogo J.P."/>
            <person name="Overkamp K.M."/>
            <person name="Park H.-S."/>
            <person name="Perrone G."/>
            <person name="Piumi F."/>
            <person name="Punt P.J."/>
            <person name="Ram A.F."/>
            <person name="Ramon A."/>
            <person name="Rauscher S."/>
            <person name="Record E."/>
            <person name="Riano-Pachon D.M."/>
            <person name="Robert V."/>
            <person name="Roehrig J."/>
            <person name="Ruller R."/>
            <person name="Salamov A."/>
            <person name="Salih N.S."/>
            <person name="Samson R.A."/>
            <person name="Sandor E."/>
            <person name="Sanguinetti M."/>
            <person name="Schuetze T."/>
            <person name="Sepcic K."/>
            <person name="Shelest E."/>
            <person name="Sherlock G."/>
            <person name="Sophianopoulou V."/>
            <person name="Squina F.M."/>
            <person name="Sun H."/>
            <person name="Susca A."/>
            <person name="Todd R.B."/>
            <person name="Tsang A."/>
            <person name="Unkles S.E."/>
            <person name="van de Wiele N."/>
            <person name="van Rossen-Uffink D."/>
            <person name="Oliveira J.V."/>
            <person name="Vesth T.C."/>
            <person name="Visser J."/>
            <person name="Yu J.-H."/>
            <person name="Zhou M."/>
            <person name="Andersen M.R."/>
            <person name="Archer D.B."/>
            <person name="Baker S.E."/>
            <person name="Benoit I."/>
            <person name="Brakhage A.A."/>
            <person name="Braus G.H."/>
            <person name="Fischer R."/>
            <person name="Frisvad J.C."/>
            <person name="Goldman G.H."/>
            <person name="Houbraken J."/>
            <person name="Oakley B."/>
            <person name="Pocsi I."/>
            <person name="Scazzocchio C."/>
            <person name="Seiboth B."/>
            <person name="vanKuyk P.A."/>
            <person name="Wortman J."/>
            <person name="Dyer P.S."/>
            <person name="Grigoriev I.V."/>
        </authorList>
    </citation>
    <scope>NUCLEOTIDE SEQUENCE [LARGE SCALE GENOMIC DNA]</scope>
    <source>
        <strain evidence="2">CBS 101740 / IMI 381727 / IBT 21946</strain>
    </source>
</reference>
<dbReference type="VEuPathDB" id="FungiDB:ASPBRDRAFT_61960"/>
<dbReference type="AlphaFoldDB" id="A0A1L9UVH5"/>
<dbReference type="EMBL" id="KV878680">
    <property type="protein sequence ID" value="OJJ75612.1"/>
    <property type="molecule type" value="Genomic_DNA"/>
</dbReference>
<organism evidence="1 2">
    <name type="scientific">Aspergillus brasiliensis (strain CBS 101740 / IMI 381727 / IBT 21946)</name>
    <dbReference type="NCBI Taxonomy" id="767769"/>
    <lineage>
        <taxon>Eukaryota</taxon>
        <taxon>Fungi</taxon>
        <taxon>Dikarya</taxon>
        <taxon>Ascomycota</taxon>
        <taxon>Pezizomycotina</taxon>
        <taxon>Eurotiomycetes</taxon>
        <taxon>Eurotiomycetidae</taxon>
        <taxon>Eurotiales</taxon>
        <taxon>Aspergillaceae</taxon>
        <taxon>Aspergillus</taxon>
        <taxon>Aspergillus subgen. Circumdati</taxon>
    </lineage>
</organism>
<evidence type="ECO:0000313" key="2">
    <source>
        <dbReference type="Proteomes" id="UP000184499"/>
    </source>
</evidence>
<proteinExistence type="predicted"/>
<keyword evidence="2" id="KW-1185">Reference proteome</keyword>
<evidence type="ECO:0000313" key="1">
    <source>
        <dbReference type="EMBL" id="OJJ75612.1"/>
    </source>
</evidence>
<dbReference type="Proteomes" id="UP000184499">
    <property type="component" value="Unassembled WGS sequence"/>
</dbReference>